<dbReference type="Proteomes" id="UP000005324">
    <property type="component" value="Unassembled WGS sequence"/>
</dbReference>
<dbReference type="HOGENOM" id="CLU_3029557_0_0_5"/>
<evidence type="ECO:0000256" key="1">
    <source>
        <dbReference type="SAM" id="MobiDB-lite"/>
    </source>
</evidence>
<evidence type="ECO:0000313" key="2">
    <source>
        <dbReference type="EMBL" id="EFH11624.1"/>
    </source>
</evidence>
<evidence type="ECO:0000313" key="3">
    <source>
        <dbReference type="Proteomes" id="UP000005324"/>
    </source>
</evidence>
<comment type="caution">
    <text evidence="2">The sequence shown here is derived from an EMBL/GenBank/DDBJ whole genome shotgun (WGS) entry which is preliminary data.</text>
</comment>
<organism evidence="2 3">
    <name type="scientific">Pseudoroseomonas cervicalis ATCC 49957</name>
    <dbReference type="NCBI Taxonomy" id="525371"/>
    <lineage>
        <taxon>Bacteria</taxon>
        <taxon>Pseudomonadati</taxon>
        <taxon>Pseudomonadota</taxon>
        <taxon>Alphaproteobacteria</taxon>
        <taxon>Acetobacterales</taxon>
        <taxon>Roseomonadaceae</taxon>
        <taxon>Roseomonas</taxon>
    </lineage>
</organism>
<sequence>MLTVAGTGPEAAGGLLPLDAEWLAARLRRRTHHPNAADKLAPSPRSAALPAGVSA</sequence>
<name>D5RM41_9PROT</name>
<dbReference type="EMBL" id="ADVL01000350">
    <property type="protein sequence ID" value="EFH11624.1"/>
    <property type="molecule type" value="Genomic_DNA"/>
</dbReference>
<feature type="compositionally biased region" description="Low complexity" evidence="1">
    <location>
        <begin position="40"/>
        <end position="55"/>
    </location>
</feature>
<protein>
    <submittedName>
        <fullName evidence="2">Uncharacterized protein</fullName>
    </submittedName>
</protein>
<keyword evidence="3" id="KW-1185">Reference proteome</keyword>
<proteinExistence type="predicted"/>
<reference evidence="2 3" key="1">
    <citation type="submission" date="2010-04" db="EMBL/GenBank/DDBJ databases">
        <authorList>
            <person name="Qin X."/>
            <person name="Bachman B."/>
            <person name="Battles P."/>
            <person name="Bell A."/>
            <person name="Bess C."/>
            <person name="Bickham C."/>
            <person name="Chaboub L."/>
            <person name="Chen D."/>
            <person name="Coyle M."/>
            <person name="Deiros D.R."/>
            <person name="Dinh H."/>
            <person name="Forbes L."/>
            <person name="Fowler G."/>
            <person name="Francisco L."/>
            <person name="Fu Q."/>
            <person name="Gubbala S."/>
            <person name="Hale W."/>
            <person name="Han Y."/>
            <person name="Hemphill L."/>
            <person name="Highlander S.K."/>
            <person name="Hirani K."/>
            <person name="Hogues M."/>
            <person name="Jackson L."/>
            <person name="Jakkamsetti A."/>
            <person name="Javaid M."/>
            <person name="Jiang H."/>
            <person name="Korchina V."/>
            <person name="Kovar C."/>
            <person name="Lara F."/>
            <person name="Lee S."/>
            <person name="Mata R."/>
            <person name="Mathew T."/>
            <person name="Moen C."/>
            <person name="Morales K."/>
            <person name="Munidasa M."/>
            <person name="Nazareth L."/>
            <person name="Ngo R."/>
            <person name="Nguyen L."/>
            <person name="Okwuonu G."/>
            <person name="Ongeri F."/>
            <person name="Patil S."/>
            <person name="Petrosino J."/>
            <person name="Pham C."/>
            <person name="Pham P."/>
            <person name="Pu L.-L."/>
            <person name="Puazo M."/>
            <person name="Raj R."/>
            <person name="Reid J."/>
            <person name="Rouhana J."/>
            <person name="Saada N."/>
            <person name="Shang Y."/>
            <person name="Simmons D."/>
            <person name="Thornton R."/>
            <person name="Warren J."/>
            <person name="Weissenberger G."/>
            <person name="Zhang J."/>
            <person name="Zhang L."/>
            <person name="Zhou C."/>
            <person name="Zhu D."/>
            <person name="Muzny D."/>
            <person name="Worley K."/>
            <person name="Gibbs R."/>
        </authorList>
    </citation>
    <scope>NUCLEOTIDE SEQUENCE [LARGE SCALE GENOMIC DNA]</scope>
    <source>
        <strain evidence="2 3">ATCC 49957</strain>
    </source>
</reference>
<dbReference type="AlphaFoldDB" id="D5RM41"/>
<accession>D5RM41</accession>
<gene>
    <name evidence="2" type="ORF">HMPREF0731_2152</name>
</gene>
<feature type="region of interest" description="Disordered" evidence="1">
    <location>
        <begin position="33"/>
        <end position="55"/>
    </location>
</feature>